<dbReference type="PANTHER" id="PTHR12731:SF1">
    <property type="entry name" value="TRANSLOCON-ASSOCIATED PROTEIN SUBUNIT DELTA"/>
    <property type="match status" value="1"/>
</dbReference>
<name>R4WQX1_RIPPE</name>
<keyword evidence="12" id="KW-0472">Membrane</keyword>
<evidence type="ECO:0000256" key="3">
    <source>
        <dbReference type="ARBA" id="ARBA00009294"/>
    </source>
</evidence>
<comment type="function">
    <text evidence="1">TRAP proteins are part of a complex whose function is to bind calcium to the ER membrane and thereby regulate the retention of ER resident proteins.</text>
</comment>
<comment type="similarity">
    <text evidence="3">Belongs to the TRAP-delta family.</text>
</comment>
<accession>R4WQX1</accession>
<evidence type="ECO:0000313" key="16">
    <source>
        <dbReference type="EMBL" id="BAN21296.1"/>
    </source>
</evidence>
<keyword evidence="7" id="KW-0812">Transmembrane</keyword>
<dbReference type="Pfam" id="PF05404">
    <property type="entry name" value="TRAP-delta"/>
    <property type="match status" value="1"/>
</dbReference>
<keyword evidence="6" id="KW-1017">Isopeptide bond</keyword>
<dbReference type="InterPro" id="IPR008855">
    <property type="entry name" value="TRAP-delta"/>
</dbReference>
<keyword evidence="9" id="KW-0256">Endoplasmic reticulum</keyword>
<evidence type="ECO:0000256" key="6">
    <source>
        <dbReference type="ARBA" id="ARBA00022499"/>
    </source>
</evidence>
<keyword evidence="11" id="KW-1133">Transmembrane helix</keyword>
<evidence type="ECO:0000256" key="4">
    <source>
        <dbReference type="ARBA" id="ARBA00011819"/>
    </source>
</evidence>
<evidence type="ECO:0000256" key="14">
    <source>
        <dbReference type="ARBA" id="ARBA00031791"/>
    </source>
</evidence>
<evidence type="ECO:0000256" key="7">
    <source>
        <dbReference type="ARBA" id="ARBA00022692"/>
    </source>
</evidence>
<keyword evidence="10" id="KW-0832">Ubl conjugation</keyword>
<evidence type="ECO:0000256" key="9">
    <source>
        <dbReference type="ARBA" id="ARBA00022824"/>
    </source>
</evidence>
<sequence length="173" mass="19119">MAYLFSALVLLVTIAQAYSSQICTNPTVSVSSFTTEDGTVITNVAYVSEFTLKCANGATEVPLYAEVNGKTFPVVHVTKDSYQISWVEELAKSRSGEHTINFFDEEGYANLRKAFRNSEQATAVEPLFTIKLNHPGTYQGPWLNSEFMAAAVAAFVWYMAYTSKSKLLSTKQP</sequence>
<evidence type="ECO:0000256" key="2">
    <source>
        <dbReference type="ARBA" id="ARBA00004115"/>
    </source>
</evidence>
<keyword evidence="8 15" id="KW-0732">Signal</keyword>
<evidence type="ECO:0000256" key="8">
    <source>
        <dbReference type="ARBA" id="ARBA00022729"/>
    </source>
</evidence>
<organism evidence="16">
    <name type="scientific">Riptortus pedestris</name>
    <name type="common">Bean bug</name>
    <dbReference type="NCBI Taxonomy" id="329032"/>
    <lineage>
        <taxon>Eukaryota</taxon>
        <taxon>Metazoa</taxon>
        <taxon>Ecdysozoa</taxon>
        <taxon>Arthropoda</taxon>
        <taxon>Hexapoda</taxon>
        <taxon>Insecta</taxon>
        <taxon>Pterygota</taxon>
        <taxon>Neoptera</taxon>
        <taxon>Paraneoptera</taxon>
        <taxon>Hemiptera</taxon>
        <taxon>Heteroptera</taxon>
        <taxon>Panheteroptera</taxon>
        <taxon>Pentatomomorpha</taxon>
        <taxon>Coreoidea</taxon>
        <taxon>Alydidae</taxon>
        <taxon>Riptortus</taxon>
    </lineage>
</organism>
<dbReference type="AlphaFoldDB" id="R4WQX1"/>
<dbReference type="EMBL" id="AK418081">
    <property type="protein sequence ID" value="BAN21296.1"/>
    <property type="molecule type" value="mRNA"/>
</dbReference>
<evidence type="ECO:0000256" key="15">
    <source>
        <dbReference type="SAM" id="SignalP"/>
    </source>
</evidence>
<feature type="signal peptide" evidence="15">
    <location>
        <begin position="1"/>
        <end position="19"/>
    </location>
</feature>
<evidence type="ECO:0000256" key="5">
    <source>
        <dbReference type="ARBA" id="ARBA00014387"/>
    </source>
</evidence>
<proteinExistence type="evidence at transcript level"/>
<evidence type="ECO:0000256" key="1">
    <source>
        <dbReference type="ARBA" id="ARBA00002838"/>
    </source>
</evidence>
<keyword evidence="13" id="KW-1015">Disulfide bond</keyword>
<evidence type="ECO:0000256" key="10">
    <source>
        <dbReference type="ARBA" id="ARBA00022843"/>
    </source>
</evidence>
<dbReference type="GO" id="GO:0005789">
    <property type="term" value="C:endoplasmic reticulum membrane"/>
    <property type="evidence" value="ECO:0007669"/>
    <property type="project" value="UniProtKB-SubCell"/>
</dbReference>
<reference evidence="16" key="1">
    <citation type="journal article" date="2013" name="PLoS ONE">
        <title>Gene expression in gut symbiotic organ of stinkbug affected by extracellular bacterial symbiont.</title>
        <authorList>
            <person name="Futahashi R."/>
            <person name="Tanaka K."/>
            <person name="Tanahashi M."/>
            <person name="Nikoh N."/>
            <person name="Kikuchi Y."/>
            <person name="Lee B.L."/>
            <person name="Fukatsu T."/>
        </authorList>
    </citation>
    <scope>NUCLEOTIDE SEQUENCE</scope>
    <source>
        <tissue evidence="16">Midgut</tissue>
    </source>
</reference>
<evidence type="ECO:0000256" key="13">
    <source>
        <dbReference type="ARBA" id="ARBA00023157"/>
    </source>
</evidence>
<dbReference type="PANTHER" id="PTHR12731">
    <property type="entry name" value="TRANSLOCON-ASSOCIATED PROTEIN, DELTA SUBUNIT"/>
    <property type="match status" value="1"/>
</dbReference>
<feature type="chain" id="PRO_5004372721" description="Translocon-associated protein subunit delta" evidence="15">
    <location>
        <begin position="20"/>
        <end position="173"/>
    </location>
</feature>
<evidence type="ECO:0000256" key="12">
    <source>
        <dbReference type="ARBA" id="ARBA00023136"/>
    </source>
</evidence>
<comment type="subunit">
    <text evidence="4">Heterotetramer of TRAP-alpha, TRAP-beta, TRAP-delta and TRAP-gamma.</text>
</comment>
<protein>
    <recommendedName>
        <fullName evidence="5">Translocon-associated protein subunit delta</fullName>
    </recommendedName>
    <alternativeName>
        <fullName evidence="14">Signal sequence receptor subunit delta</fullName>
    </alternativeName>
</protein>
<comment type="subcellular location">
    <subcellularLocation>
        <location evidence="2">Endoplasmic reticulum membrane</location>
        <topology evidence="2">Single-pass type I membrane protein</topology>
    </subcellularLocation>
</comment>
<evidence type="ECO:0000256" key="11">
    <source>
        <dbReference type="ARBA" id="ARBA00022989"/>
    </source>
</evidence>